<reference evidence="7 8" key="1">
    <citation type="submission" date="2018-03" db="EMBL/GenBank/DDBJ databases">
        <title>Genomic Encyclopedia of Archaeal and Bacterial Type Strains, Phase II (KMG-II): from individual species to whole genera.</title>
        <authorList>
            <person name="Goeker M."/>
        </authorList>
    </citation>
    <scope>NUCLEOTIDE SEQUENCE [LARGE SCALE GENOMIC DNA]</scope>
    <source>
        <strain evidence="7 8">DSM 45211</strain>
    </source>
</reference>
<dbReference type="InterPro" id="IPR003785">
    <property type="entry name" value="Creatininase/forma_Hydrolase"/>
</dbReference>
<accession>A0A2P8E9B3</accession>
<evidence type="ECO:0000313" key="7">
    <source>
        <dbReference type="EMBL" id="PSL05997.1"/>
    </source>
</evidence>
<keyword evidence="4" id="KW-0862">Zinc</keyword>
<organism evidence="7 8">
    <name type="scientific">Haloactinopolyspora alba</name>
    <dbReference type="NCBI Taxonomy" id="648780"/>
    <lineage>
        <taxon>Bacteria</taxon>
        <taxon>Bacillati</taxon>
        <taxon>Actinomycetota</taxon>
        <taxon>Actinomycetes</taxon>
        <taxon>Jiangellales</taxon>
        <taxon>Jiangellaceae</taxon>
        <taxon>Haloactinopolyspora</taxon>
    </lineage>
</organism>
<evidence type="ECO:0000313" key="8">
    <source>
        <dbReference type="Proteomes" id="UP000243528"/>
    </source>
</evidence>
<evidence type="ECO:0000256" key="1">
    <source>
        <dbReference type="ARBA" id="ARBA00001947"/>
    </source>
</evidence>
<dbReference type="Proteomes" id="UP000243528">
    <property type="component" value="Unassembled WGS sequence"/>
</dbReference>
<dbReference type="SUPFAM" id="SSF102215">
    <property type="entry name" value="Creatininase"/>
    <property type="match status" value="1"/>
</dbReference>
<feature type="region of interest" description="Disordered" evidence="6">
    <location>
        <begin position="154"/>
        <end position="174"/>
    </location>
</feature>
<comment type="similarity">
    <text evidence="5">Belongs to the creatininase superfamily.</text>
</comment>
<keyword evidence="3 7" id="KW-0378">Hydrolase</keyword>
<dbReference type="EMBL" id="PYGE01000003">
    <property type="protein sequence ID" value="PSL05997.1"/>
    <property type="molecule type" value="Genomic_DNA"/>
</dbReference>
<comment type="cofactor">
    <cofactor evidence="1">
        <name>Zn(2+)</name>
        <dbReference type="ChEBI" id="CHEBI:29105"/>
    </cofactor>
</comment>
<evidence type="ECO:0000256" key="6">
    <source>
        <dbReference type="SAM" id="MobiDB-lite"/>
    </source>
</evidence>
<gene>
    <name evidence="7" type="ORF">CLV30_103151</name>
</gene>
<keyword evidence="8" id="KW-1185">Reference proteome</keyword>
<evidence type="ECO:0000256" key="4">
    <source>
        <dbReference type="ARBA" id="ARBA00022833"/>
    </source>
</evidence>
<dbReference type="InterPro" id="IPR024087">
    <property type="entry name" value="Creatininase-like_sf"/>
</dbReference>
<dbReference type="OrthoDB" id="9801445at2"/>
<comment type="caution">
    <text evidence="7">The sequence shown here is derived from an EMBL/GenBank/DDBJ whole genome shotgun (WGS) entry which is preliminary data.</text>
</comment>
<dbReference type="GO" id="GO:0016811">
    <property type="term" value="F:hydrolase activity, acting on carbon-nitrogen (but not peptide) bonds, in linear amides"/>
    <property type="evidence" value="ECO:0007669"/>
    <property type="project" value="TreeGrafter"/>
</dbReference>
<dbReference type="Gene3D" id="3.40.50.10310">
    <property type="entry name" value="Creatininase"/>
    <property type="match status" value="1"/>
</dbReference>
<evidence type="ECO:0000256" key="5">
    <source>
        <dbReference type="ARBA" id="ARBA00024029"/>
    </source>
</evidence>
<protein>
    <submittedName>
        <fullName evidence="7">Creatinine amidohydrolase</fullName>
    </submittedName>
</protein>
<dbReference type="AlphaFoldDB" id="A0A2P8E9B3"/>
<sequence>MTVRRLTDMTWHEVREAAHGAVAVVPVGSQEQHGSHLPLGTDRMLADAVVDEAVRRLDGAAVDLVRLPTVAYGFSPHHAFAAAVTLSAQTLVAVLGEIIDSLVATGFRRMLIVNGHGGNDEIVRLAVKQAALRADIAAAACNYWSLSGDGGDDVPAGADSSAAQSAPADESERIPGHAGWFETSLMLAAHPELVHPPAWEDTPAAPPLFDQPPAPGLVVERHGEWSRVGGVTDDARAASAAAGRQLLARQAQRLATAITEFDRATEHSHGRASG</sequence>
<name>A0A2P8E9B3_9ACTN</name>
<evidence type="ECO:0000256" key="3">
    <source>
        <dbReference type="ARBA" id="ARBA00022801"/>
    </source>
</evidence>
<keyword evidence="2" id="KW-0479">Metal-binding</keyword>
<feature type="compositionally biased region" description="Low complexity" evidence="6">
    <location>
        <begin position="154"/>
        <end position="168"/>
    </location>
</feature>
<dbReference type="PANTHER" id="PTHR35005">
    <property type="entry name" value="3-DEHYDRO-SCYLLO-INOSOSE HYDROLASE"/>
    <property type="match status" value="1"/>
</dbReference>
<dbReference type="PANTHER" id="PTHR35005:SF1">
    <property type="entry name" value="2-AMINO-5-FORMYLAMINO-6-RIBOSYLAMINOPYRIMIDIN-4(3H)-ONE 5'-MONOPHOSPHATE DEFORMYLASE"/>
    <property type="match status" value="1"/>
</dbReference>
<dbReference type="Pfam" id="PF02633">
    <property type="entry name" value="Creatininase"/>
    <property type="match status" value="1"/>
</dbReference>
<proteinExistence type="inferred from homology"/>
<dbReference type="GO" id="GO:0046872">
    <property type="term" value="F:metal ion binding"/>
    <property type="evidence" value="ECO:0007669"/>
    <property type="project" value="UniProtKB-KW"/>
</dbReference>
<evidence type="ECO:0000256" key="2">
    <source>
        <dbReference type="ARBA" id="ARBA00022723"/>
    </source>
</evidence>
<dbReference type="GO" id="GO:0009231">
    <property type="term" value="P:riboflavin biosynthetic process"/>
    <property type="evidence" value="ECO:0007669"/>
    <property type="project" value="TreeGrafter"/>
</dbReference>
<dbReference type="RefSeq" id="WP_106536225.1">
    <property type="nucleotide sequence ID" value="NZ_ML142901.1"/>
</dbReference>